<accession>A0A918TAZ9</accession>
<dbReference type="InterPro" id="IPR050109">
    <property type="entry name" value="HTH-type_TetR-like_transc_reg"/>
</dbReference>
<dbReference type="Gene3D" id="1.10.357.10">
    <property type="entry name" value="Tetracycline Repressor, domain 2"/>
    <property type="match status" value="1"/>
</dbReference>
<evidence type="ECO:0000313" key="7">
    <source>
        <dbReference type="Proteomes" id="UP000646244"/>
    </source>
</evidence>
<keyword evidence="3" id="KW-0804">Transcription</keyword>
<dbReference type="AlphaFoldDB" id="A0A918TAZ9"/>
<dbReference type="Proteomes" id="UP000646244">
    <property type="component" value="Unassembled WGS sequence"/>
</dbReference>
<dbReference type="InterPro" id="IPR011075">
    <property type="entry name" value="TetR_C"/>
</dbReference>
<dbReference type="SUPFAM" id="SSF48498">
    <property type="entry name" value="Tetracyclin repressor-like, C-terminal domain"/>
    <property type="match status" value="1"/>
</dbReference>
<gene>
    <name evidence="6" type="ORF">GCM10010507_11190</name>
</gene>
<keyword evidence="1" id="KW-0805">Transcription regulation</keyword>
<name>A0A918TAZ9_STRCJ</name>
<dbReference type="InterPro" id="IPR001647">
    <property type="entry name" value="HTH_TetR"/>
</dbReference>
<dbReference type="EMBL" id="BMVB01000003">
    <property type="protein sequence ID" value="GHC39232.1"/>
    <property type="molecule type" value="Genomic_DNA"/>
</dbReference>
<dbReference type="InterPro" id="IPR036271">
    <property type="entry name" value="Tet_transcr_reg_TetR-rel_C_sf"/>
</dbReference>
<evidence type="ECO:0000259" key="5">
    <source>
        <dbReference type="PROSITE" id="PS50977"/>
    </source>
</evidence>
<dbReference type="GO" id="GO:0000976">
    <property type="term" value="F:transcription cis-regulatory region binding"/>
    <property type="evidence" value="ECO:0007669"/>
    <property type="project" value="TreeGrafter"/>
</dbReference>
<feature type="domain" description="HTH tetR-type" evidence="5">
    <location>
        <begin position="21"/>
        <end position="81"/>
    </location>
</feature>
<dbReference type="PROSITE" id="PS50977">
    <property type="entry name" value="HTH_TETR_2"/>
    <property type="match status" value="1"/>
</dbReference>
<dbReference type="PANTHER" id="PTHR30055:SF225">
    <property type="entry name" value="TRANSCRIPTIONAL REGULATORY PROTEIN-RELATED"/>
    <property type="match status" value="1"/>
</dbReference>
<evidence type="ECO:0000256" key="2">
    <source>
        <dbReference type="ARBA" id="ARBA00023125"/>
    </source>
</evidence>
<evidence type="ECO:0000256" key="3">
    <source>
        <dbReference type="ARBA" id="ARBA00023163"/>
    </source>
</evidence>
<dbReference type="Pfam" id="PF00440">
    <property type="entry name" value="TetR_N"/>
    <property type="match status" value="1"/>
</dbReference>
<dbReference type="RefSeq" id="WP_190108501.1">
    <property type="nucleotide sequence ID" value="NZ_BMVB01000003.1"/>
</dbReference>
<dbReference type="SUPFAM" id="SSF46689">
    <property type="entry name" value="Homeodomain-like"/>
    <property type="match status" value="1"/>
</dbReference>
<sequence length="203" mass="21881">MSASTGRTAAGTGRQIRRYGAELQAAIFEAVVGQLYEHGYQGVTMEGVAAAAQTGKAVLYRRWAGKDDLVLDALRHFAGDPGKAPDTGSVRDDLVDLLQRMAASTTTPTGSAVRMLLAGTRQDPEFVRMVREKVLRPRTELIAEVLDRAVARGQARPGTSSPLVARTGPALVLHHLASEDAVISREEIERIVDEVLMPLISPR</sequence>
<feature type="DNA-binding region" description="H-T-H motif" evidence="4">
    <location>
        <begin position="44"/>
        <end position="63"/>
    </location>
</feature>
<reference evidence="6" key="1">
    <citation type="journal article" date="2014" name="Int. J. Syst. Evol. Microbiol.">
        <title>Complete genome sequence of Corynebacterium casei LMG S-19264T (=DSM 44701T), isolated from a smear-ripened cheese.</title>
        <authorList>
            <consortium name="US DOE Joint Genome Institute (JGI-PGF)"/>
            <person name="Walter F."/>
            <person name="Albersmeier A."/>
            <person name="Kalinowski J."/>
            <person name="Ruckert C."/>
        </authorList>
    </citation>
    <scope>NUCLEOTIDE SEQUENCE</scope>
    <source>
        <strain evidence="6">JCM 4633</strain>
    </source>
</reference>
<comment type="caution">
    <text evidence="6">The sequence shown here is derived from an EMBL/GenBank/DDBJ whole genome shotgun (WGS) entry which is preliminary data.</text>
</comment>
<protein>
    <submittedName>
        <fullName evidence="6">TetR family transcriptional regulator</fullName>
    </submittedName>
</protein>
<evidence type="ECO:0000313" key="6">
    <source>
        <dbReference type="EMBL" id="GHC39232.1"/>
    </source>
</evidence>
<dbReference type="Gene3D" id="1.10.10.60">
    <property type="entry name" value="Homeodomain-like"/>
    <property type="match status" value="1"/>
</dbReference>
<proteinExistence type="predicted"/>
<reference evidence="6" key="2">
    <citation type="submission" date="2020-09" db="EMBL/GenBank/DDBJ databases">
        <authorList>
            <person name="Sun Q."/>
            <person name="Ohkuma M."/>
        </authorList>
    </citation>
    <scope>NUCLEOTIDE SEQUENCE</scope>
    <source>
        <strain evidence="6">JCM 4633</strain>
    </source>
</reference>
<organism evidence="6 7">
    <name type="scientific">Streptomyces cinnamoneus</name>
    <name type="common">Streptoverticillium cinnamoneum</name>
    <dbReference type="NCBI Taxonomy" id="53446"/>
    <lineage>
        <taxon>Bacteria</taxon>
        <taxon>Bacillati</taxon>
        <taxon>Actinomycetota</taxon>
        <taxon>Actinomycetes</taxon>
        <taxon>Kitasatosporales</taxon>
        <taxon>Streptomycetaceae</taxon>
        <taxon>Streptomyces</taxon>
        <taxon>Streptomyces cinnamoneus group</taxon>
    </lineage>
</organism>
<keyword evidence="2 4" id="KW-0238">DNA-binding</keyword>
<dbReference type="GO" id="GO:0003700">
    <property type="term" value="F:DNA-binding transcription factor activity"/>
    <property type="evidence" value="ECO:0007669"/>
    <property type="project" value="TreeGrafter"/>
</dbReference>
<evidence type="ECO:0000256" key="1">
    <source>
        <dbReference type="ARBA" id="ARBA00023015"/>
    </source>
</evidence>
<evidence type="ECO:0000256" key="4">
    <source>
        <dbReference type="PROSITE-ProRule" id="PRU00335"/>
    </source>
</evidence>
<dbReference type="PANTHER" id="PTHR30055">
    <property type="entry name" value="HTH-TYPE TRANSCRIPTIONAL REGULATOR RUTR"/>
    <property type="match status" value="1"/>
</dbReference>
<dbReference type="InterPro" id="IPR009057">
    <property type="entry name" value="Homeodomain-like_sf"/>
</dbReference>
<dbReference type="Pfam" id="PF16859">
    <property type="entry name" value="TetR_C_11"/>
    <property type="match status" value="1"/>
</dbReference>